<accession>B2FKY2</accession>
<evidence type="ECO:0000313" key="2">
    <source>
        <dbReference type="Proteomes" id="UP000008840"/>
    </source>
</evidence>
<dbReference type="EnsemblBacteria" id="CAQ44101">
    <property type="protein sequence ID" value="CAQ44101"/>
    <property type="gene ID" value="Smlt0510A"/>
</dbReference>
<sequence length="109" mass="12086">MLPMLRIARVMGADVVGKMHASETVSSPPQNACLTTPKWLLRTIARTVANCRSATSNVLRAIVRRTMTVPYPAPSAALAATKATRNMARTCRMPEGRFERIEECLKRCR</sequence>
<dbReference type="Proteomes" id="UP000008840">
    <property type="component" value="Chromosome"/>
</dbReference>
<dbReference type="EMBL" id="AM743169">
    <property type="protein sequence ID" value="CAQ44101.1"/>
    <property type="molecule type" value="Genomic_DNA"/>
</dbReference>
<gene>
    <name evidence="1" type="ORF">Smlt0510A</name>
</gene>
<dbReference type="KEGG" id="sml:Smlt0510A"/>
<proteinExistence type="predicted"/>
<keyword evidence="2" id="KW-1185">Reference proteome</keyword>
<dbReference type="AlphaFoldDB" id="B2FKY2"/>
<organism evidence="1 2">
    <name type="scientific">Stenotrophomonas maltophilia (strain K279a)</name>
    <dbReference type="NCBI Taxonomy" id="522373"/>
    <lineage>
        <taxon>Bacteria</taxon>
        <taxon>Pseudomonadati</taxon>
        <taxon>Pseudomonadota</taxon>
        <taxon>Gammaproteobacteria</taxon>
        <taxon>Lysobacterales</taxon>
        <taxon>Lysobacteraceae</taxon>
        <taxon>Stenotrophomonas</taxon>
        <taxon>Stenotrophomonas maltophilia group</taxon>
    </lineage>
</organism>
<reference evidence="1 2" key="1">
    <citation type="journal article" date="2008" name="Genome Biol.">
        <title>The complete genome, comparative and functional analysis of Stenotrophomonas maltophilia reveals an organism heavily shielded by drug resistance determinants.</title>
        <authorList>
            <person name="Crossman L.C."/>
            <person name="Gould V.C."/>
            <person name="Dow J.M."/>
            <person name="Vernikos G.S."/>
            <person name="Okazaki A."/>
            <person name="Sebaihia M."/>
            <person name="Saunders D."/>
            <person name="Arrowsmith C."/>
            <person name="Carver T."/>
            <person name="Peters N."/>
            <person name="Adlem E."/>
            <person name="Kerhornou A."/>
            <person name="Lord A."/>
            <person name="Murphy L."/>
            <person name="Seeger K."/>
            <person name="Squares R."/>
            <person name="Rutter S."/>
            <person name="Quail M.A."/>
            <person name="Rajandream M.A."/>
            <person name="Harris D."/>
            <person name="Churcher C."/>
            <person name="Bentley S.D."/>
            <person name="Parkhill J."/>
            <person name="Thomson N.R."/>
            <person name="Avison M.B."/>
        </authorList>
    </citation>
    <scope>NUCLEOTIDE SEQUENCE [LARGE SCALE GENOMIC DNA]</scope>
    <source>
        <strain evidence="1 2">K279a</strain>
    </source>
</reference>
<protein>
    <submittedName>
        <fullName evidence="1">Uncharacterized protein</fullName>
    </submittedName>
</protein>
<evidence type="ECO:0000313" key="1">
    <source>
        <dbReference type="EMBL" id="CAQ44101.1"/>
    </source>
</evidence>
<name>B2FKY2_STRMK</name>
<dbReference type="HOGENOM" id="CLU_2182516_0_0_6"/>